<feature type="non-terminal residue" evidence="3">
    <location>
        <position position="1"/>
    </location>
</feature>
<dbReference type="PANTHER" id="PTHR43595">
    <property type="entry name" value="37S RIBOSOMAL PROTEIN S26, MITOCHONDRIAL"/>
    <property type="match status" value="1"/>
</dbReference>
<evidence type="ECO:0000313" key="4">
    <source>
        <dbReference type="Proteomes" id="UP000002258"/>
    </source>
</evidence>
<dbReference type="EMBL" id="AAVQ01000002">
    <property type="protein sequence ID" value="EAZ63015.1"/>
    <property type="molecule type" value="Genomic_DNA"/>
</dbReference>
<dbReference type="Proteomes" id="UP000002258">
    <property type="component" value="Chromosome 1"/>
</dbReference>
<dbReference type="STRING" id="322104.A3GH92"/>
<dbReference type="PANTHER" id="PTHR43595:SF1">
    <property type="entry name" value="SMALL RIBOSOMAL SUBUNIT PROTEIN MS43"/>
    <property type="match status" value="1"/>
</dbReference>
<evidence type="ECO:0000259" key="2">
    <source>
        <dbReference type="Pfam" id="PF02777"/>
    </source>
</evidence>
<dbReference type="GO" id="GO:0046872">
    <property type="term" value="F:metal ion binding"/>
    <property type="evidence" value="ECO:0007669"/>
    <property type="project" value="InterPro"/>
</dbReference>
<dbReference type="SUPFAM" id="SSF54719">
    <property type="entry name" value="Fe,Mn superoxide dismutase (SOD), C-terminal domain"/>
    <property type="match status" value="1"/>
</dbReference>
<comment type="caution">
    <text evidence="3">The sequence shown here is derived from an EMBL/GenBank/DDBJ whole genome shotgun (WGS) entry which is preliminary data.</text>
</comment>
<reference evidence="3 4" key="1">
    <citation type="journal article" date="2007" name="Nat. Biotechnol.">
        <title>Genome sequence of the lignocellulose-bioconverting and xylose-fermenting yeast Pichia stipitis.</title>
        <authorList>
            <person name="Jeffries T.W."/>
            <person name="Grigoriev I.V."/>
            <person name="Grimwood J."/>
            <person name="Laplaza J.M."/>
            <person name="Aerts A."/>
            <person name="Salamov A."/>
            <person name="Schmutz J."/>
            <person name="Lindquist E."/>
            <person name="Dehal P."/>
            <person name="Shapiro H."/>
            <person name="Jin Y.S."/>
            <person name="Passoth V."/>
            <person name="Richardson P.M."/>
        </authorList>
    </citation>
    <scope>NUCLEOTIDE SEQUENCE [LARGE SCALE GENOMIC DNA]</scope>
    <source>
        <strain evidence="4">ATCC 58785 / CBS 6054 / NBRC 10063 / NRRL Y-11545</strain>
    </source>
</reference>
<organism evidence="3 4">
    <name type="scientific">Scheffersomyces stipitis (strain ATCC 58785 / CBS 6054 / NBRC 10063 / NRRL Y-11545)</name>
    <name type="common">Yeast</name>
    <name type="synonym">Pichia stipitis</name>
    <dbReference type="NCBI Taxonomy" id="322104"/>
    <lineage>
        <taxon>Eukaryota</taxon>
        <taxon>Fungi</taxon>
        <taxon>Dikarya</taxon>
        <taxon>Ascomycota</taxon>
        <taxon>Saccharomycotina</taxon>
        <taxon>Pichiomycetes</taxon>
        <taxon>Debaryomycetaceae</taxon>
        <taxon>Scheffersomyces</taxon>
    </lineage>
</organism>
<dbReference type="eggNOG" id="KOG0876">
    <property type="taxonomic scope" value="Eukaryota"/>
</dbReference>
<dbReference type="HOGENOM" id="CLU_057349_0_0_1"/>
<name>A3GH92_PICST</name>
<dbReference type="GeneID" id="4851641"/>
<sequence length="296" mass="33261">NKPDGFTGLFSSSTVSELWFKRGQDLTEGLNQSLEQSYSSTDSEGVSSSESNNLQDIISQSIHKPELYGIYCYASYLYNLQFFLESLKEGSVSQVVQHGKPEDLLKTPTAEFGNEPKDDKLREWIIDSFGSVVEFRALFLNSANAIKGDGVVWLVAESNLSQSVLKNSPSVTEPGQTKRPIFNKLSVVNTYNAGVVDDSIRSGQIQRLKQQKEAKIAALKIDELSLGTLEDAEFNNLYTDKKLLPILALDASPRNYLLDYGVFGKQQYLDNVWECIDWDVVSRRLPDRTKQFINTF</sequence>
<dbReference type="InterPro" id="IPR019832">
    <property type="entry name" value="Mn/Fe_SOD_C"/>
</dbReference>
<evidence type="ECO:0000313" key="3">
    <source>
        <dbReference type="EMBL" id="EAZ63015.1"/>
    </source>
</evidence>
<feature type="domain" description="Manganese/iron superoxide dismutase C-terminal" evidence="2">
    <location>
        <begin position="119"/>
        <end position="167"/>
    </location>
</feature>
<gene>
    <name evidence="3" type="primary">SOD4.2</name>
    <name evidence="3" type="ORF">PICST_87011</name>
</gene>
<dbReference type="InParanoid" id="A3GH92"/>
<dbReference type="GO" id="GO:0003735">
    <property type="term" value="F:structural constituent of ribosome"/>
    <property type="evidence" value="ECO:0007669"/>
    <property type="project" value="EnsemblFungi"/>
</dbReference>
<dbReference type="AlphaFoldDB" id="A3GH92"/>
<evidence type="ECO:0000256" key="1">
    <source>
        <dbReference type="ARBA" id="ARBA00037226"/>
    </source>
</evidence>
<feature type="domain" description="Manganese/iron superoxide dismutase C-terminal" evidence="2">
    <location>
        <begin position="229"/>
        <end position="284"/>
    </location>
</feature>
<dbReference type="GO" id="GO:0004784">
    <property type="term" value="F:superoxide dismutase activity"/>
    <property type="evidence" value="ECO:0007669"/>
    <property type="project" value="UniProtKB-EC"/>
</dbReference>
<dbReference type="EC" id="1.15.1.1" evidence="3"/>
<dbReference type="RefSeq" id="XP_001387038.1">
    <property type="nucleotide sequence ID" value="XM_001387001.1"/>
</dbReference>
<comment type="function">
    <text evidence="1">Component of the mitochondrial ribosome (mitoribosome), a dedicated translation machinery responsible for the synthesis of mitochondrial genome-encoded proteins, including at least some of the essential transmembrane subunits of the mitochondrial respiratory chain. The mitoribosomes are attached to the mitochondrial inner membrane and translation products are cotranslationally integrated into the membrane.</text>
</comment>
<dbReference type="GO" id="GO:0005763">
    <property type="term" value="C:mitochondrial small ribosomal subunit"/>
    <property type="evidence" value="ECO:0007669"/>
    <property type="project" value="EnsemblFungi"/>
</dbReference>
<dbReference type="OrthoDB" id="275227at2759"/>
<keyword evidence="4" id="KW-1185">Reference proteome</keyword>
<dbReference type="Gene3D" id="3.55.40.20">
    <property type="entry name" value="Iron/manganese superoxide dismutase, C-terminal domain"/>
    <property type="match status" value="1"/>
</dbReference>
<dbReference type="InterPro" id="IPR036314">
    <property type="entry name" value="SOD_C_sf"/>
</dbReference>
<protein>
    <submittedName>
        <fullName evidence="3">Mn-superoxide dismutase</fullName>
        <ecNumber evidence="3">1.15.1.1</ecNumber>
    </submittedName>
</protein>
<accession>A3GH92</accession>
<dbReference type="FunCoup" id="A3GH92">
    <property type="interactions" value="244"/>
</dbReference>
<dbReference type="KEGG" id="pic:PICST_87011"/>
<proteinExistence type="predicted"/>
<dbReference type="OMA" id="VFGKQQY"/>
<dbReference type="Pfam" id="PF02777">
    <property type="entry name" value="Sod_Fe_C"/>
    <property type="match status" value="2"/>
</dbReference>
<keyword evidence="3" id="KW-0560">Oxidoreductase</keyword>